<sequence>MTSLQRRCSFHRQFAVVWYSPTREPNRGYPPSHGSVQVFVQCSSVLVSASSFNLIAHRTQTKKTTTDTAAENLPQDTGNHRSLLLTTQTIRYHFIPTIKQ</sequence>
<name>A0AAU9P4P2_9ASTR</name>
<comment type="caution">
    <text evidence="1">The sequence shown here is derived from an EMBL/GenBank/DDBJ whole genome shotgun (WGS) entry which is preliminary data.</text>
</comment>
<evidence type="ECO:0000313" key="2">
    <source>
        <dbReference type="Proteomes" id="UP001157418"/>
    </source>
</evidence>
<proteinExistence type="predicted"/>
<evidence type="ECO:0000313" key="1">
    <source>
        <dbReference type="EMBL" id="CAH1444932.1"/>
    </source>
</evidence>
<organism evidence="1 2">
    <name type="scientific">Lactuca virosa</name>
    <dbReference type="NCBI Taxonomy" id="75947"/>
    <lineage>
        <taxon>Eukaryota</taxon>
        <taxon>Viridiplantae</taxon>
        <taxon>Streptophyta</taxon>
        <taxon>Embryophyta</taxon>
        <taxon>Tracheophyta</taxon>
        <taxon>Spermatophyta</taxon>
        <taxon>Magnoliopsida</taxon>
        <taxon>eudicotyledons</taxon>
        <taxon>Gunneridae</taxon>
        <taxon>Pentapetalae</taxon>
        <taxon>asterids</taxon>
        <taxon>campanulids</taxon>
        <taxon>Asterales</taxon>
        <taxon>Asteraceae</taxon>
        <taxon>Cichorioideae</taxon>
        <taxon>Cichorieae</taxon>
        <taxon>Lactucinae</taxon>
        <taxon>Lactuca</taxon>
    </lineage>
</organism>
<dbReference type="Proteomes" id="UP001157418">
    <property type="component" value="Unassembled WGS sequence"/>
</dbReference>
<reference evidence="1 2" key="1">
    <citation type="submission" date="2022-01" db="EMBL/GenBank/DDBJ databases">
        <authorList>
            <person name="Xiong W."/>
            <person name="Schranz E."/>
        </authorList>
    </citation>
    <scope>NUCLEOTIDE SEQUENCE [LARGE SCALE GENOMIC DNA]</scope>
</reference>
<gene>
    <name evidence="1" type="ORF">LVIROSA_LOCUS30731</name>
</gene>
<protein>
    <submittedName>
        <fullName evidence="1">Uncharacterized protein</fullName>
    </submittedName>
</protein>
<accession>A0AAU9P4P2</accession>
<dbReference type="AlphaFoldDB" id="A0AAU9P4P2"/>
<keyword evidence="2" id="KW-1185">Reference proteome</keyword>
<dbReference type="EMBL" id="CAKMRJ010005523">
    <property type="protein sequence ID" value="CAH1444932.1"/>
    <property type="molecule type" value="Genomic_DNA"/>
</dbReference>